<evidence type="ECO:0000313" key="9">
    <source>
        <dbReference type="Proteomes" id="UP000197138"/>
    </source>
</evidence>
<keyword evidence="3" id="KW-0862">Zinc</keyword>
<evidence type="ECO:0000313" key="10">
    <source>
        <dbReference type="Proteomes" id="UP000233551"/>
    </source>
</evidence>
<evidence type="ECO:0000313" key="7">
    <source>
        <dbReference type="EMBL" id="OWM66857.1"/>
    </source>
</evidence>
<reference evidence="9" key="1">
    <citation type="journal article" date="2017" name="Plant J.">
        <title>The pomegranate (Punica granatum L.) genome and the genomics of punicalagin biosynthesis.</title>
        <authorList>
            <person name="Qin G."/>
            <person name="Xu C."/>
            <person name="Ming R."/>
            <person name="Tang H."/>
            <person name="Guyot R."/>
            <person name="Kramer E.M."/>
            <person name="Hu Y."/>
            <person name="Yi X."/>
            <person name="Qi Y."/>
            <person name="Xu X."/>
            <person name="Gao Z."/>
            <person name="Pan H."/>
            <person name="Jian J."/>
            <person name="Tian Y."/>
            <person name="Yue Z."/>
            <person name="Xu Y."/>
        </authorList>
    </citation>
    <scope>NUCLEOTIDE SEQUENCE [LARGE SCALE GENOMIC DNA]</scope>
    <source>
        <strain evidence="9">cv. Dabenzi</strain>
    </source>
</reference>
<evidence type="ECO:0000256" key="4">
    <source>
        <dbReference type="PROSITE-ProRule" id="PRU01131"/>
    </source>
</evidence>
<evidence type="ECO:0000256" key="1">
    <source>
        <dbReference type="ARBA" id="ARBA00009374"/>
    </source>
</evidence>
<dbReference type="Pfam" id="PF04570">
    <property type="entry name" value="zf-FLZ"/>
    <property type="match status" value="1"/>
</dbReference>
<keyword evidence="3" id="KW-0863">Zinc-finger</keyword>
<gene>
    <name evidence="7" type="ORF">CDL15_Pgr002652</name>
    <name evidence="8" type="ORF">CRG98_023080</name>
</gene>
<dbReference type="Proteomes" id="UP000197138">
    <property type="component" value="Unassembled WGS sequence"/>
</dbReference>
<dbReference type="InterPro" id="IPR007650">
    <property type="entry name" value="Zf-FLZ_dom"/>
</dbReference>
<dbReference type="AlphaFoldDB" id="A0A218W1Z7"/>
<evidence type="ECO:0000256" key="3">
    <source>
        <dbReference type="ARBA" id="ARBA00022771"/>
    </source>
</evidence>
<dbReference type="EMBL" id="PGOL01001595">
    <property type="protein sequence ID" value="PKI56554.1"/>
    <property type="molecule type" value="Genomic_DNA"/>
</dbReference>
<reference evidence="8 10" key="3">
    <citation type="submission" date="2017-11" db="EMBL/GenBank/DDBJ databases">
        <title>De-novo sequencing of pomegranate (Punica granatum L.) genome.</title>
        <authorList>
            <person name="Akparov Z."/>
            <person name="Amiraslanov A."/>
            <person name="Hajiyeva S."/>
            <person name="Abbasov M."/>
            <person name="Kaur K."/>
            <person name="Hamwieh A."/>
            <person name="Solovyev V."/>
            <person name="Salamov A."/>
            <person name="Braich B."/>
            <person name="Kosarev P."/>
            <person name="Mahmoud A."/>
            <person name="Hajiyev E."/>
            <person name="Babayeva S."/>
            <person name="Izzatullayeva V."/>
            <person name="Mammadov A."/>
            <person name="Mammadov A."/>
            <person name="Sharifova S."/>
            <person name="Ojaghi J."/>
            <person name="Eynullazada K."/>
            <person name="Bayramov B."/>
            <person name="Abdulazimova A."/>
            <person name="Shahmuradov I."/>
        </authorList>
    </citation>
    <scope>NUCLEOTIDE SEQUENCE [LARGE SCALE GENOMIC DNA]</scope>
    <source>
        <strain evidence="8">AG2017</strain>
        <strain evidence="10">cv. AG2017</strain>
        <tissue evidence="8">Leaf</tissue>
    </source>
</reference>
<proteinExistence type="inferred from homology"/>
<dbReference type="InterPro" id="IPR044533">
    <property type="entry name" value="FLZ1/2/3"/>
</dbReference>
<feature type="zinc finger region" description="FLZ-type" evidence="4">
    <location>
        <begin position="83"/>
        <end position="127"/>
    </location>
</feature>
<comment type="caution">
    <text evidence="7">The sequence shown here is derived from an EMBL/GenBank/DDBJ whole genome shotgun (WGS) entry which is preliminary data.</text>
</comment>
<dbReference type="GeneID" id="116187503"/>
<comment type="similarity">
    <text evidence="1">Belongs to the FLZ family.</text>
</comment>
<dbReference type="Proteomes" id="UP000233551">
    <property type="component" value="Unassembled WGS sequence"/>
</dbReference>
<keyword evidence="10" id="KW-1185">Reference proteome</keyword>
<evidence type="ECO:0000256" key="2">
    <source>
        <dbReference type="ARBA" id="ARBA00022723"/>
    </source>
</evidence>
<dbReference type="PANTHER" id="PTHR46057:SF54">
    <property type="entry name" value="FCS-LIKE ZINC FINGER 16"/>
    <property type="match status" value="1"/>
</dbReference>
<organism evidence="7 9">
    <name type="scientific">Punica granatum</name>
    <name type="common">Pomegranate</name>
    <dbReference type="NCBI Taxonomy" id="22663"/>
    <lineage>
        <taxon>Eukaryota</taxon>
        <taxon>Viridiplantae</taxon>
        <taxon>Streptophyta</taxon>
        <taxon>Embryophyta</taxon>
        <taxon>Tracheophyta</taxon>
        <taxon>Spermatophyta</taxon>
        <taxon>Magnoliopsida</taxon>
        <taxon>eudicotyledons</taxon>
        <taxon>Gunneridae</taxon>
        <taxon>Pentapetalae</taxon>
        <taxon>rosids</taxon>
        <taxon>malvids</taxon>
        <taxon>Myrtales</taxon>
        <taxon>Lythraceae</taxon>
        <taxon>Punica</taxon>
    </lineage>
</organism>
<name>A0A218W1Z7_PUNGR</name>
<evidence type="ECO:0000256" key="5">
    <source>
        <dbReference type="SAM" id="MobiDB-lite"/>
    </source>
</evidence>
<feature type="region of interest" description="Disordered" evidence="5">
    <location>
        <begin position="1"/>
        <end position="27"/>
    </location>
</feature>
<sequence length="146" mass="15989">MSVKRSRISRSSSSTDVVLSRRSSPAADPPELRWAAFYGSLSTAAAAARAARLEAGRPRPGILSVSSPPVVEEELTCEPPNGNFLEKCYYCKKMIGEDDEVFMYGHLRAFCTSDCRDKQIAMDSLRGISSGRSSVTRSDCCKNKKN</sequence>
<dbReference type="GO" id="GO:0008270">
    <property type="term" value="F:zinc ion binding"/>
    <property type="evidence" value="ECO:0007669"/>
    <property type="project" value="UniProtKB-KW"/>
</dbReference>
<reference evidence="7" key="2">
    <citation type="submission" date="2017-06" db="EMBL/GenBank/DDBJ databases">
        <title>The pomegranate genome and the genomics of punicalagin biosynthesis.</title>
        <authorList>
            <person name="Xu C."/>
        </authorList>
    </citation>
    <scope>NUCLEOTIDE SEQUENCE [LARGE SCALE GENOMIC DNA]</scope>
    <source>
        <tissue evidence="7">Fresh leaf</tissue>
    </source>
</reference>
<keyword evidence="2" id="KW-0479">Metal-binding</keyword>
<feature type="domain" description="FLZ-type" evidence="6">
    <location>
        <begin position="83"/>
        <end position="127"/>
    </location>
</feature>
<evidence type="ECO:0000259" key="6">
    <source>
        <dbReference type="PROSITE" id="PS51795"/>
    </source>
</evidence>
<feature type="compositionally biased region" description="Low complexity" evidence="5">
    <location>
        <begin position="9"/>
        <end position="24"/>
    </location>
</feature>
<protein>
    <recommendedName>
        <fullName evidence="6">FLZ-type domain-containing protein</fullName>
    </recommendedName>
</protein>
<dbReference type="EMBL" id="MTKT01005527">
    <property type="protein sequence ID" value="OWM66857.1"/>
    <property type="molecule type" value="Genomic_DNA"/>
</dbReference>
<dbReference type="PANTHER" id="PTHR46057">
    <property type="entry name" value="FCS-LIKE ZINC FINGER 1-RELATED"/>
    <property type="match status" value="1"/>
</dbReference>
<dbReference type="OrthoDB" id="1864056at2759"/>
<dbReference type="PROSITE" id="PS51795">
    <property type="entry name" value="ZF_FLZ"/>
    <property type="match status" value="1"/>
</dbReference>
<evidence type="ECO:0000313" key="8">
    <source>
        <dbReference type="EMBL" id="PKI56554.1"/>
    </source>
</evidence>
<accession>A0A218W1Z7</accession>
<dbReference type="STRING" id="22663.A0A218W1Z7"/>